<organism evidence="1 2">
    <name type="scientific">Pochonia chlamydosporia 170</name>
    <dbReference type="NCBI Taxonomy" id="1380566"/>
    <lineage>
        <taxon>Eukaryota</taxon>
        <taxon>Fungi</taxon>
        <taxon>Dikarya</taxon>
        <taxon>Ascomycota</taxon>
        <taxon>Pezizomycotina</taxon>
        <taxon>Sordariomycetes</taxon>
        <taxon>Hypocreomycetidae</taxon>
        <taxon>Hypocreales</taxon>
        <taxon>Clavicipitaceae</taxon>
        <taxon>Pochonia</taxon>
    </lineage>
</organism>
<dbReference type="OrthoDB" id="4900256at2759"/>
<dbReference type="AlphaFoldDB" id="A0A179G599"/>
<dbReference type="GeneID" id="28854681"/>
<keyword evidence="2" id="KW-1185">Reference proteome</keyword>
<comment type="caution">
    <text evidence="1">The sequence shown here is derived from an EMBL/GenBank/DDBJ whole genome shotgun (WGS) entry which is preliminary data.</text>
</comment>
<evidence type="ECO:0000313" key="1">
    <source>
        <dbReference type="EMBL" id="OAQ73022.1"/>
    </source>
</evidence>
<dbReference type="RefSeq" id="XP_018149105.1">
    <property type="nucleotide sequence ID" value="XM_018290687.1"/>
</dbReference>
<evidence type="ECO:0000313" key="2">
    <source>
        <dbReference type="Proteomes" id="UP000078397"/>
    </source>
</evidence>
<proteinExistence type="predicted"/>
<sequence>MPPPNQTPKPANLQNEIPPLTTLLPAIFVPIPPSFFTYKPATTTTAQIRDSIAALDTHAAQVRANILALSKQECRRIARDAEIQEMRMDSPPRVQGGMSDADRALLLANLQAPRERPSRELPSAPDFSEWVVRSPAEWRDREILRTVARTMVELRGYGEHVKRTRDVYEEALEREMRKESGSEGDGSRR</sequence>
<dbReference type="KEGG" id="pchm:VFPPC_12910"/>
<accession>A0A179G599</accession>
<dbReference type="EMBL" id="LSBJ02000001">
    <property type="protein sequence ID" value="OAQ73022.1"/>
    <property type="molecule type" value="Genomic_DNA"/>
</dbReference>
<dbReference type="STRING" id="1380566.A0A179G599"/>
<name>A0A179G599_METCM</name>
<dbReference type="Proteomes" id="UP000078397">
    <property type="component" value="Unassembled WGS sequence"/>
</dbReference>
<protein>
    <submittedName>
        <fullName evidence="1">Uncharacterized protein</fullName>
    </submittedName>
</protein>
<reference evidence="1 2" key="1">
    <citation type="journal article" date="2016" name="PLoS Pathog.">
        <title>Biosynthesis of antibiotic leucinostatins in bio-control fungus Purpureocillium lilacinum and their inhibition on phytophthora revealed by genome mining.</title>
        <authorList>
            <person name="Wang G."/>
            <person name="Liu Z."/>
            <person name="Lin R."/>
            <person name="Li E."/>
            <person name="Mao Z."/>
            <person name="Ling J."/>
            <person name="Yang Y."/>
            <person name="Yin W.B."/>
            <person name="Xie B."/>
        </authorList>
    </citation>
    <scope>NUCLEOTIDE SEQUENCE [LARGE SCALE GENOMIC DNA]</scope>
    <source>
        <strain evidence="1">170</strain>
    </source>
</reference>
<gene>
    <name evidence="1" type="ORF">VFPPC_12910</name>
</gene>